<name>A0A4S2H0I6_9PROT</name>
<organism evidence="2 3">
    <name type="scientific">Marinicauda algicola</name>
    <dbReference type="NCBI Taxonomy" id="2029849"/>
    <lineage>
        <taxon>Bacteria</taxon>
        <taxon>Pseudomonadati</taxon>
        <taxon>Pseudomonadota</taxon>
        <taxon>Alphaproteobacteria</taxon>
        <taxon>Maricaulales</taxon>
        <taxon>Maricaulaceae</taxon>
        <taxon>Marinicauda</taxon>
    </lineage>
</organism>
<dbReference type="OrthoDB" id="7631775at2"/>
<feature type="transmembrane region" description="Helical" evidence="1">
    <location>
        <begin position="71"/>
        <end position="97"/>
    </location>
</feature>
<dbReference type="Proteomes" id="UP000308054">
    <property type="component" value="Unassembled WGS sequence"/>
</dbReference>
<accession>A0A4S2H0I6</accession>
<keyword evidence="3" id="KW-1185">Reference proteome</keyword>
<keyword evidence="1" id="KW-0812">Transmembrane</keyword>
<dbReference type="AlphaFoldDB" id="A0A4S2H0I6"/>
<evidence type="ECO:0000313" key="2">
    <source>
        <dbReference type="EMBL" id="TGY88996.1"/>
    </source>
</evidence>
<sequence>MMISPYVYLTAALALLVSAALLVRWYVARRSLHADARAEYADRTRTKPATVKGLNENQFVAVYVSSHQPRWALYAAGALATAVVLSPLVLLLVVALYELFWQAAGAPEWAGAGGYVFMFALFFGTVFLWALIGGAFAHAYHRRSSEPFSHALARARGEPLPEDAEFRRRPAWARRVRPDPVDEEKS</sequence>
<dbReference type="RefSeq" id="WP_135995536.1">
    <property type="nucleotide sequence ID" value="NZ_CP071057.1"/>
</dbReference>
<keyword evidence="1" id="KW-0472">Membrane</keyword>
<comment type="caution">
    <text evidence="2">The sequence shown here is derived from an EMBL/GenBank/DDBJ whole genome shotgun (WGS) entry which is preliminary data.</text>
</comment>
<feature type="transmembrane region" description="Helical" evidence="1">
    <location>
        <begin position="117"/>
        <end position="140"/>
    </location>
</feature>
<protein>
    <submittedName>
        <fullName evidence="2">Uncharacterized protein</fullName>
    </submittedName>
</protein>
<dbReference type="EMBL" id="SRXW01000002">
    <property type="protein sequence ID" value="TGY88996.1"/>
    <property type="molecule type" value="Genomic_DNA"/>
</dbReference>
<reference evidence="2 3" key="1">
    <citation type="journal article" date="2017" name="Int. J. Syst. Evol. Microbiol.">
        <title>Marinicauda algicola sp. nov., isolated from a marine red alga Rhodosorus marinus.</title>
        <authorList>
            <person name="Jeong S.E."/>
            <person name="Jeon S.H."/>
            <person name="Chun B.H."/>
            <person name="Kim D.W."/>
            <person name="Jeon C.O."/>
        </authorList>
    </citation>
    <scope>NUCLEOTIDE SEQUENCE [LARGE SCALE GENOMIC DNA]</scope>
    <source>
        <strain evidence="2 3">JCM 31718</strain>
    </source>
</reference>
<keyword evidence="1" id="KW-1133">Transmembrane helix</keyword>
<evidence type="ECO:0000313" key="3">
    <source>
        <dbReference type="Proteomes" id="UP000308054"/>
    </source>
</evidence>
<feature type="transmembrane region" description="Helical" evidence="1">
    <location>
        <begin position="6"/>
        <end position="27"/>
    </location>
</feature>
<proteinExistence type="predicted"/>
<evidence type="ECO:0000256" key="1">
    <source>
        <dbReference type="SAM" id="Phobius"/>
    </source>
</evidence>
<gene>
    <name evidence="2" type="ORF">E5163_07640</name>
</gene>